<dbReference type="Proteomes" id="UP001229209">
    <property type="component" value="Unassembled WGS sequence"/>
</dbReference>
<evidence type="ECO:0008006" key="3">
    <source>
        <dbReference type="Google" id="ProtNLM"/>
    </source>
</evidence>
<organism evidence="1 2">
    <name type="scientific">Alicyclobacillus tolerans</name>
    <dbReference type="NCBI Taxonomy" id="90970"/>
    <lineage>
        <taxon>Bacteria</taxon>
        <taxon>Bacillati</taxon>
        <taxon>Bacillota</taxon>
        <taxon>Bacilli</taxon>
        <taxon>Bacillales</taxon>
        <taxon>Alicyclobacillaceae</taxon>
        <taxon>Alicyclobacillus</taxon>
    </lineage>
</organism>
<proteinExistence type="predicted"/>
<keyword evidence="2" id="KW-1185">Reference proteome</keyword>
<comment type="caution">
    <text evidence="1">The sequence shown here is derived from an EMBL/GenBank/DDBJ whole genome shotgun (WGS) entry which is preliminary data.</text>
</comment>
<accession>A0ABT9LST4</accession>
<name>A0ABT9LST4_9BACL</name>
<evidence type="ECO:0000313" key="1">
    <source>
        <dbReference type="EMBL" id="MDP9727334.1"/>
    </source>
</evidence>
<protein>
    <recommendedName>
        <fullName evidence="3">Transposase</fullName>
    </recommendedName>
</protein>
<gene>
    <name evidence="1" type="ORF">J2S04_000256</name>
</gene>
<evidence type="ECO:0000313" key="2">
    <source>
        <dbReference type="Proteomes" id="UP001229209"/>
    </source>
</evidence>
<dbReference type="EMBL" id="JAURUO010000001">
    <property type="protein sequence ID" value="MDP9727334.1"/>
    <property type="molecule type" value="Genomic_DNA"/>
</dbReference>
<sequence>MWIYVNTKLLGLQPINVNFNLLHSCT</sequence>
<reference evidence="1 2" key="1">
    <citation type="submission" date="2023-07" db="EMBL/GenBank/DDBJ databases">
        <title>Genomic Encyclopedia of Type Strains, Phase IV (KMG-IV): sequencing the most valuable type-strain genomes for metagenomic binning, comparative biology and taxonomic classification.</title>
        <authorList>
            <person name="Goeker M."/>
        </authorList>
    </citation>
    <scope>NUCLEOTIDE SEQUENCE [LARGE SCALE GENOMIC DNA]</scope>
    <source>
        <strain evidence="1 2">DSM 25924</strain>
    </source>
</reference>